<gene>
    <name evidence="3" type="ORF">HRbin17_00386</name>
</gene>
<dbReference type="EMBL" id="BEHT01000003">
    <property type="protein sequence ID" value="GBC97891.1"/>
    <property type="molecule type" value="Genomic_DNA"/>
</dbReference>
<protein>
    <submittedName>
        <fullName evidence="3">Uncharacterized protein</fullName>
    </submittedName>
</protein>
<dbReference type="AlphaFoldDB" id="A0A2H5X9M7"/>
<evidence type="ECO:0000313" key="3">
    <source>
        <dbReference type="EMBL" id="GBC97891.1"/>
    </source>
</evidence>
<sequence>MKAALLFAFVFASATFAQETVTSPVQIYDTVYEKVDPGPPFTEAPRAKEDWQPPKPTEDEMRAGFIAFTRHEPFDIKRLEPTET</sequence>
<feature type="chain" id="PRO_5014145439" evidence="2">
    <location>
        <begin position="18"/>
        <end position="84"/>
    </location>
</feature>
<accession>A0A2H5X9M7</accession>
<evidence type="ECO:0000256" key="2">
    <source>
        <dbReference type="SAM" id="SignalP"/>
    </source>
</evidence>
<feature type="compositionally biased region" description="Basic and acidic residues" evidence="1">
    <location>
        <begin position="45"/>
        <end position="58"/>
    </location>
</feature>
<comment type="caution">
    <text evidence="3">The sequence shown here is derived from an EMBL/GenBank/DDBJ whole genome shotgun (WGS) entry which is preliminary data.</text>
</comment>
<evidence type="ECO:0000256" key="1">
    <source>
        <dbReference type="SAM" id="MobiDB-lite"/>
    </source>
</evidence>
<evidence type="ECO:0000313" key="4">
    <source>
        <dbReference type="Proteomes" id="UP000236173"/>
    </source>
</evidence>
<dbReference type="Proteomes" id="UP000236173">
    <property type="component" value="Unassembled WGS sequence"/>
</dbReference>
<keyword evidence="2" id="KW-0732">Signal</keyword>
<proteinExistence type="predicted"/>
<organism evidence="3 4">
    <name type="scientific">Candidatus Fervidibacter japonicus</name>
    <dbReference type="NCBI Taxonomy" id="2035412"/>
    <lineage>
        <taxon>Bacteria</taxon>
        <taxon>Candidatus Fervidibacterota</taxon>
        <taxon>Candidatus Fervidibacter</taxon>
    </lineage>
</organism>
<feature type="signal peptide" evidence="2">
    <location>
        <begin position="1"/>
        <end position="17"/>
    </location>
</feature>
<name>A0A2H5X9M7_9BACT</name>
<feature type="region of interest" description="Disordered" evidence="1">
    <location>
        <begin position="38"/>
        <end position="58"/>
    </location>
</feature>
<reference evidence="4" key="1">
    <citation type="submission" date="2017-09" db="EMBL/GenBank/DDBJ databases">
        <title>Metaegenomics of thermophilic ammonia-oxidizing enrichment culture.</title>
        <authorList>
            <person name="Kato S."/>
            <person name="Suzuki K."/>
        </authorList>
    </citation>
    <scope>NUCLEOTIDE SEQUENCE [LARGE SCALE GENOMIC DNA]</scope>
</reference>